<dbReference type="Gene3D" id="3.30.420.10">
    <property type="entry name" value="Ribonuclease H-like superfamily/Ribonuclease H"/>
    <property type="match status" value="1"/>
</dbReference>
<dbReference type="PANTHER" id="PTHR33710:SF62">
    <property type="entry name" value="DUF4283 DOMAIN PROTEIN"/>
    <property type="match status" value="1"/>
</dbReference>
<dbReference type="SUPFAM" id="SSF56219">
    <property type="entry name" value="DNase I-like"/>
    <property type="match status" value="1"/>
</dbReference>
<comment type="caution">
    <text evidence="3">The sequence shown here is derived from an EMBL/GenBank/DDBJ whole genome shotgun (WGS) entry which is preliminary data.</text>
</comment>
<dbReference type="InterPro" id="IPR036691">
    <property type="entry name" value="Endo/exonu/phosph_ase_sf"/>
</dbReference>
<reference evidence="3 4" key="1">
    <citation type="journal article" date="2024" name="Plant Biotechnol. J.">
        <title>Dendrobium thyrsiflorum genome and its molecular insights into genes involved in important horticultural traits.</title>
        <authorList>
            <person name="Chen B."/>
            <person name="Wang J.Y."/>
            <person name="Zheng P.J."/>
            <person name="Li K.L."/>
            <person name="Liang Y.M."/>
            <person name="Chen X.F."/>
            <person name="Zhang C."/>
            <person name="Zhao X."/>
            <person name="He X."/>
            <person name="Zhang G.Q."/>
            <person name="Liu Z.J."/>
            <person name="Xu Q."/>
        </authorList>
    </citation>
    <scope>NUCLEOTIDE SEQUENCE [LARGE SCALE GENOMIC DNA]</scope>
    <source>
        <strain evidence="3">GZMU011</strain>
    </source>
</reference>
<protein>
    <recommendedName>
        <fullName evidence="2">RNase H type-1 domain-containing protein</fullName>
    </recommendedName>
</protein>
<dbReference type="PANTHER" id="PTHR33710">
    <property type="entry name" value="BNAC02G09200D PROTEIN"/>
    <property type="match status" value="1"/>
</dbReference>
<feature type="transmembrane region" description="Helical" evidence="1">
    <location>
        <begin position="463"/>
        <end position="486"/>
    </location>
</feature>
<feature type="transmembrane region" description="Helical" evidence="1">
    <location>
        <begin position="492"/>
        <end position="518"/>
    </location>
</feature>
<dbReference type="Gene3D" id="3.60.10.10">
    <property type="entry name" value="Endonuclease/exonuclease/phosphatase"/>
    <property type="match status" value="1"/>
</dbReference>
<dbReference type="Pfam" id="PF13456">
    <property type="entry name" value="RVT_3"/>
    <property type="match status" value="1"/>
</dbReference>
<organism evidence="3 4">
    <name type="scientific">Dendrobium thyrsiflorum</name>
    <name type="common">Pinecone-like raceme dendrobium</name>
    <name type="synonym">Orchid</name>
    <dbReference type="NCBI Taxonomy" id="117978"/>
    <lineage>
        <taxon>Eukaryota</taxon>
        <taxon>Viridiplantae</taxon>
        <taxon>Streptophyta</taxon>
        <taxon>Embryophyta</taxon>
        <taxon>Tracheophyta</taxon>
        <taxon>Spermatophyta</taxon>
        <taxon>Magnoliopsida</taxon>
        <taxon>Liliopsida</taxon>
        <taxon>Asparagales</taxon>
        <taxon>Orchidaceae</taxon>
        <taxon>Epidendroideae</taxon>
        <taxon>Malaxideae</taxon>
        <taxon>Dendrobiinae</taxon>
        <taxon>Dendrobium</taxon>
    </lineage>
</organism>
<keyword evidence="1" id="KW-1133">Transmembrane helix</keyword>
<name>A0ABD0VCY3_DENTH</name>
<evidence type="ECO:0000313" key="3">
    <source>
        <dbReference type="EMBL" id="KAL0922929.1"/>
    </source>
</evidence>
<dbReference type="InterPro" id="IPR002156">
    <property type="entry name" value="RNaseH_domain"/>
</dbReference>
<dbReference type="InterPro" id="IPR012337">
    <property type="entry name" value="RNaseH-like_sf"/>
</dbReference>
<evidence type="ECO:0000256" key="1">
    <source>
        <dbReference type="SAM" id="Phobius"/>
    </source>
</evidence>
<dbReference type="CDD" id="cd06222">
    <property type="entry name" value="RNase_H_like"/>
    <property type="match status" value="1"/>
</dbReference>
<dbReference type="EMBL" id="JANQDX010000006">
    <property type="protein sequence ID" value="KAL0922929.1"/>
    <property type="molecule type" value="Genomic_DNA"/>
</dbReference>
<proteinExistence type="predicted"/>
<dbReference type="InterPro" id="IPR036397">
    <property type="entry name" value="RNaseH_sf"/>
</dbReference>
<dbReference type="Proteomes" id="UP001552299">
    <property type="component" value="Unassembled WGS sequence"/>
</dbReference>
<feature type="domain" description="RNase H type-1" evidence="2">
    <location>
        <begin position="403"/>
        <end position="465"/>
    </location>
</feature>
<sequence length="632" mass="72282">MDDFNNMILECKLLDIGFSGNLFTWNRGNLWQRLDRILFNDLWINSAHNTSVDHLSKTLSDHSPLLICLKAKQFGNSHCFRFQNMWLLDDSFNNMVRENWKAPLHPDDSIGGMKRLWFKLKRLKQKLNWWNKSVFKNVLSNIIIAEDKVSEFELSVQANPSDDNVKQLKEAKSYLFKIQEQVETFWKQKSASKHLLEGISGLSFNKNKCIFVTPNSFKSERIIAIKNTTGFKHSSLPIKVKVIVPKSCGPRGRIAVREHPNTICYKSGDSSIWKRLCSIKHEAEQYIRWGIGKAEVFFWQDKWVGNYSIDQLLNTVSIDTIKVKDFLLCNRWNVAKLAEVLPDSIVNRIVQLPLDSQLLKDKNFKGCTHTSRSFGINLTSISNVVLPVIVCWVKPSDNWVKINTDGSVKANSWGCGGIIRDSKGNLFMAYATPLVQCSIIFAELAAILHGLKMCLTLGLRNIWIEFLVVCSENYLGGWVFLIRWMLNSYTSILWFVLVYCWATSCGLFFGYVCVFLGVDCHDYYFWCFCSVSDSPNCFFSSQLSGILFIGYAYVCLGGELGIHDYCLRSFCLSYLTGFVGQKDASDARILQGGWKLNRNKFIGMLHCTGQSFRLVWLLGTLEIVTRLSCTRA</sequence>
<keyword evidence="1" id="KW-0472">Membrane</keyword>
<gene>
    <name evidence="3" type="ORF">M5K25_006959</name>
</gene>
<keyword evidence="4" id="KW-1185">Reference proteome</keyword>
<dbReference type="SUPFAM" id="SSF53098">
    <property type="entry name" value="Ribonuclease H-like"/>
    <property type="match status" value="1"/>
</dbReference>
<dbReference type="InterPro" id="IPR044730">
    <property type="entry name" value="RNase_H-like_dom_plant"/>
</dbReference>
<accession>A0ABD0VCY3</accession>
<evidence type="ECO:0000313" key="4">
    <source>
        <dbReference type="Proteomes" id="UP001552299"/>
    </source>
</evidence>
<keyword evidence="1" id="KW-0812">Transmembrane</keyword>
<dbReference type="AlphaFoldDB" id="A0ABD0VCY3"/>
<evidence type="ECO:0000259" key="2">
    <source>
        <dbReference type="Pfam" id="PF13456"/>
    </source>
</evidence>